<dbReference type="SUPFAM" id="SSF56601">
    <property type="entry name" value="beta-lactamase/transpeptidase-like"/>
    <property type="match status" value="1"/>
</dbReference>
<feature type="compositionally biased region" description="Polar residues" evidence="1">
    <location>
        <begin position="87"/>
        <end position="109"/>
    </location>
</feature>
<keyword evidence="5" id="KW-1185">Reference proteome</keyword>
<dbReference type="InterPro" id="IPR001466">
    <property type="entry name" value="Beta-lactam-related"/>
</dbReference>
<feature type="compositionally biased region" description="Low complexity" evidence="1">
    <location>
        <begin position="55"/>
        <end position="86"/>
    </location>
</feature>
<dbReference type="PANTHER" id="PTHR46825:SF9">
    <property type="entry name" value="BETA-LACTAMASE-RELATED DOMAIN-CONTAINING PROTEIN"/>
    <property type="match status" value="1"/>
</dbReference>
<keyword evidence="2" id="KW-0472">Membrane</keyword>
<evidence type="ECO:0000313" key="4">
    <source>
        <dbReference type="EMBL" id="MFD1175462.1"/>
    </source>
</evidence>
<keyword evidence="4" id="KW-0378">Hydrolase</keyword>
<feature type="transmembrane region" description="Helical" evidence="2">
    <location>
        <begin position="20"/>
        <end position="38"/>
    </location>
</feature>
<feature type="compositionally biased region" description="Low complexity" evidence="1">
    <location>
        <begin position="119"/>
        <end position="133"/>
    </location>
</feature>
<dbReference type="GO" id="GO:0016787">
    <property type="term" value="F:hydrolase activity"/>
    <property type="evidence" value="ECO:0007669"/>
    <property type="project" value="UniProtKB-KW"/>
</dbReference>
<dbReference type="RefSeq" id="WP_379316841.1">
    <property type="nucleotide sequence ID" value="NZ_JBHTLM010000002.1"/>
</dbReference>
<accession>A0ABW3RSN3</accession>
<keyword evidence="2" id="KW-1133">Transmembrane helix</keyword>
<dbReference type="InterPro" id="IPR012338">
    <property type="entry name" value="Beta-lactam/transpept-like"/>
</dbReference>
<dbReference type="Gene3D" id="3.40.710.10">
    <property type="entry name" value="DD-peptidase/beta-lactamase superfamily"/>
    <property type="match status" value="1"/>
</dbReference>
<dbReference type="EMBL" id="JBHTLM010000002">
    <property type="protein sequence ID" value="MFD1175462.1"/>
    <property type="molecule type" value="Genomic_DNA"/>
</dbReference>
<evidence type="ECO:0000256" key="2">
    <source>
        <dbReference type="SAM" id="Phobius"/>
    </source>
</evidence>
<evidence type="ECO:0000256" key="1">
    <source>
        <dbReference type="SAM" id="MobiDB-lite"/>
    </source>
</evidence>
<evidence type="ECO:0000313" key="5">
    <source>
        <dbReference type="Proteomes" id="UP001597262"/>
    </source>
</evidence>
<dbReference type="Proteomes" id="UP001597262">
    <property type="component" value="Unassembled WGS sequence"/>
</dbReference>
<keyword evidence="2" id="KW-0812">Transmembrane</keyword>
<proteinExistence type="predicted"/>
<feature type="compositionally biased region" description="Low complexity" evidence="1">
    <location>
        <begin position="147"/>
        <end position="159"/>
    </location>
</feature>
<name>A0ABW3RSN3_9BACL</name>
<protein>
    <submittedName>
        <fullName evidence="4">Serine hydrolase</fullName>
    </submittedName>
</protein>
<feature type="region of interest" description="Disordered" evidence="1">
    <location>
        <begin position="55"/>
        <end position="160"/>
    </location>
</feature>
<reference evidence="5" key="1">
    <citation type="journal article" date="2019" name="Int. J. Syst. Evol. Microbiol.">
        <title>The Global Catalogue of Microorganisms (GCM) 10K type strain sequencing project: providing services to taxonomists for standard genome sequencing and annotation.</title>
        <authorList>
            <consortium name="The Broad Institute Genomics Platform"/>
            <consortium name="The Broad Institute Genome Sequencing Center for Infectious Disease"/>
            <person name="Wu L."/>
            <person name="Ma J."/>
        </authorList>
    </citation>
    <scope>NUCLEOTIDE SEQUENCE [LARGE SCALE GENOMIC DNA]</scope>
    <source>
        <strain evidence="5">CCUG 59189</strain>
    </source>
</reference>
<dbReference type="PANTHER" id="PTHR46825">
    <property type="entry name" value="D-ALANYL-D-ALANINE-CARBOXYPEPTIDASE/ENDOPEPTIDASE AMPH"/>
    <property type="match status" value="1"/>
</dbReference>
<feature type="compositionally biased region" description="Basic and acidic residues" evidence="1">
    <location>
        <begin position="631"/>
        <end position="648"/>
    </location>
</feature>
<comment type="caution">
    <text evidence="4">The sequence shown here is derived from an EMBL/GenBank/DDBJ whole genome shotgun (WGS) entry which is preliminary data.</text>
</comment>
<feature type="region of interest" description="Disordered" evidence="1">
    <location>
        <begin position="620"/>
        <end position="648"/>
    </location>
</feature>
<organism evidence="4 5">
    <name type="scientific">Paenibacillus puldeungensis</name>
    <dbReference type="NCBI Taxonomy" id="696536"/>
    <lineage>
        <taxon>Bacteria</taxon>
        <taxon>Bacillati</taxon>
        <taxon>Bacillota</taxon>
        <taxon>Bacilli</taxon>
        <taxon>Bacillales</taxon>
        <taxon>Paenibacillaceae</taxon>
        <taxon>Paenibacillus</taxon>
    </lineage>
</organism>
<sequence length="648" mass="69830">MLLPNAISKPRSAGSVLRTILILFMIIAMVPISMPYAAHAENTAGTAVPKAITGSSTAPSTTTAPVSTTAPSSATAPASTTLPGTTVSTPEAQTAPNSMTTTPDASTIPENAGKPDAVTSDTTTTPEGATETSNPGAITTEPSTLGTAAPETIAAPPAASVDTEKIDTYIKESMENLHIPGVSIAIVKGDQLLYQNGYGLTGMGKESVTAQTPFVLGSVSKSFTALAVMQLVDQGKIDLEAPVQQYLPWFRVADEQASKQILVKHLLNQTSGLSTYDGRVSLAEGNQSLEQHIRSLSQIKLTKSVGTTYQYSNLNYDILGGIIEKVSGVSYEKYIEQHIYASLGMNHSFTSPDQAKNSGLASGYQPIFGLMLPTQQANHEATIPSGYLVSSVEDMSKYVMAQINKGKFGTKPLVSEQSAELMHAPSAHMWGNSYYGMGWTINKENGRIYHDGSTENTYSKMIIDGDYGIILLANSVDYIHMDAYDQISDGIIRIVHGEDGVAPVQVEYKRDFLIIDGIALAIVIYVIWSLGILIRWFAKFKPTVFRVTFNILSITVINAVLPLAVLYVIPKFLVPWPVIFLFHVGLGQFVYYASYTLLGIGAIKALFLIISMLKSKFTRKAPEQPAPKPADGAKKSERSERIKELLQL</sequence>
<dbReference type="Pfam" id="PF00144">
    <property type="entry name" value="Beta-lactamase"/>
    <property type="match status" value="1"/>
</dbReference>
<feature type="domain" description="Beta-lactamase-related" evidence="3">
    <location>
        <begin position="166"/>
        <end position="482"/>
    </location>
</feature>
<feature type="transmembrane region" description="Helical" evidence="2">
    <location>
        <begin position="549"/>
        <end position="569"/>
    </location>
</feature>
<feature type="compositionally biased region" description="Polar residues" evidence="1">
    <location>
        <begin position="134"/>
        <end position="146"/>
    </location>
</feature>
<dbReference type="InterPro" id="IPR050491">
    <property type="entry name" value="AmpC-like"/>
</dbReference>
<feature type="transmembrane region" description="Helical" evidence="2">
    <location>
        <begin position="589"/>
        <end position="610"/>
    </location>
</feature>
<gene>
    <name evidence="4" type="ORF">ACFQ3W_03995</name>
</gene>
<feature type="transmembrane region" description="Helical" evidence="2">
    <location>
        <begin position="512"/>
        <end position="537"/>
    </location>
</feature>
<evidence type="ECO:0000259" key="3">
    <source>
        <dbReference type="Pfam" id="PF00144"/>
    </source>
</evidence>